<evidence type="ECO:0000313" key="2">
    <source>
        <dbReference type="Proteomes" id="UP000245845"/>
    </source>
</evidence>
<protein>
    <submittedName>
        <fullName evidence="1">Uncharacterized protein</fullName>
    </submittedName>
</protein>
<dbReference type="Proteomes" id="UP000245845">
    <property type="component" value="Unassembled WGS sequence"/>
</dbReference>
<accession>A0A2Y9BKD9</accession>
<evidence type="ECO:0000313" key="1">
    <source>
        <dbReference type="EMBL" id="PWJ22935.1"/>
    </source>
</evidence>
<gene>
    <name evidence="1" type="ORF">A8806_116112</name>
</gene>
<keyword evidence="2" id="KW-1185">Reference proteome</keyword>
<proteinExistence type="predicted"/>
<dbReference type="AlphaFoldDB" id="A0A2Y9BKD9"/>
<reference evidence="1 2" key="1">
    <citation type="submission" date="2018-05" db="EMBL/GenBank/DDBJ databases">
        <title>The Hungate 1000. A catalogue of reference genomes from the rumen microbiome.</title>
        <authorList>
            <person name="Kelly W."/>
        </authorList>
    </citation>
    <scope>NUCLEOTIDE SEQUENCE [LARGE SCALE GENOMIC DNA]</scope>
    <source>
        <strain evidence="1 2">NLAE-zl-C242</strain>
    </source>
</reference>
<dbReference type="EMBL" id="QGDL01000016">
    <property type="protein sequence ID" value="PWJ22935.1"/>
    <property type="molecule type" value="Genomic_DNA"/>
</dbReference>
<organism evidence="1 2">
    <name type="scientific">Faecalicatena orotica</name>
    <dbReference type="NCBI Taxonomy" id="1544"/>
    <lineage>
        <taxon>Bacteria</taxon>
        <taxon>Bacillati</taxon>
        <taxon>Bacillota</taxon>
        <taxon>Clostridia</taxon>
        <taxon>Lachnospirales</taxon>
        <taxon>Lachnospiraceae</taxon>
        <taxon>Faecalicatena</taxon>
    </lineage>
</organism>
<sequence length="39" mass="4140">MKKRLAGGGLEAPKIIQECRREKAISGKCPSGGAVSIWL</sequence>
<name>A0A2Y9BKD9_9FIRM</name>
<comment type="caution">
    <text evidence="1">The sequence shown here is derived from an EMBL/GenBank/DDBJ whole genome shotgun (WGS) entry which is preliminary data.</text>
</comment>